<evidence type="ECO:0000256" key="6">
    <source>
        <dbReference type="ARBA" id="ARBA00023015"/>
    </source>
</evidence>
<dbReference type="InterPro" id="IPR013178">
    <property type="entry name" value="Histone_AcTrfase_Rtt109/CBP"/>
</dbReference>
<keyword evidence="4" id="KW-0227">DNA damage</keyword>
<dbReference type="PROSITE" id="PS51728">
    <property type="entry name" value="RTT109_HAT"/>
    <property type="match status" value="1"/>
</dbReference>
<keyword evidence="8" id="KW-0539">Nucleus</keyword>
<dbReference type="Proteomes" id="UP000297245">
    <property type="component" value="Unassembled WGS sequence"/>
</dbReference>
<dbReference type="AlphaFoldDB" id="A0A4S8MQA6"/>
<reference evidence="11 12" key="1">
    <citation type="journal article" date="2019" name="Nat. Ecol. Evol.">
        <title>Megaphylogeny resolves global patterns of mushroom evolution.</title>
        <authorList>
            <person name="Varga T."/>
            <person name="Krizsan K."/>
            <person name="Foldi C."/>
            <person name="Dima B."/>
            <person name="Sanchez-Garcia M."/>
            <person name="Sanchez-Ramirez S."/>
            <person name="Szollosi G.J."/>
            <person name="Szarkandi J.G."/>
            <person name="Papp V."/>
            <person name="Albert L."/>
            <person name="Andreopoulos W."/>
            <person name="Angelini C."/>
            <person name="Antonin V."/>
            <person name="Barry K.W."/>
            <person name="Bougher N.L."/>
            <person name="Buchanan P."/>
            <person name="Buyck B."/>
            <person name="Bense V."/>
            <person name="Catcheside P."/>
            <person name="Chovatia M."/>
            <person name="Cooper J."/>
            <person name="Damon W."/>
            <person name="Desjardin D."/>
            <person name="Finy P."/>
            <person name="Geml J."/>
            <person name="Haridas S."/>
            <person name="Hughes K."/>
            <person name="Justo A."/>
            <person name="Karasinski D."/>
            <person name="Kautmanova I."/>
            <person name="Kiss B."/>
            <person name="Kocsube S."/>
            <person name="Kotiranta H."/>
            <person name="LaButti K.M."/>
            <person name="Lechner B.E."/>
            <person name="Liimatainen K."/>
            <person name="Lipzen A."/>
            <person name="Lukacs Z."/>
            <person name="Mihaltcheva S."/>
            <person name="Morgado L.N."/>
            <person name="Niskanen T."/>
            <person name="Noordeloos M.E."/>
            <person name="Ohm R.A."/>
            <person name="Ortiz-Santana B."/>
            <person name="Ovrebo C."/>
            <person name="Racz N."/>
            <person name="Riley R."/>
            <person name="Savchenko A."/>
            <person name="Shiryaev A."/>
            <person name="Soop K."/>
            <person name="Spirin V."/>
            <person name="Szebenyi C."/>
            <person name="Tomsovsky M."/>
            <person name="Tulloss R.E."/>
            <person name="Uehling J."/>
            <person name="Grigoriev I.V."/>
            <person name="Vagvolgyi C."/>
            <person name="Papp T."/>
            <person name="Martin F.M."/>
            <person name="Miettinen O."/>
            <person name="Hibbett D.S."/>
            <person name="Nagy L.G."/>
        </authorList>
    </citation>
    <scope>NUCLEOTIDE SEQUENCE [LARGE SCALE GENOMIC DNA]</scope>
    <source>
        <strain evidence="11 12">CBS 962.96</strain>
    </source>
</reference>
<evidence type="ECO:0000256" key="7">
    <source>
        <dbReference type="ARBA" id="ARBA00023163"/>
    </source>
</evidence>
<evidence type="ECO:0000256" key="4">
    <source>
        <dbReference type="ARBA" id="ARBA00022763"/>
    </source>
</evidence>
<feature type="region of interest" description="Disordered" evidence="10">
    <location>
        <begin position="492"/>
        <end position="550"/>
    </location>
</feature>
<dbReference type="EC" id="2.3.1.48" evidence="2"/>
<keyword evidence="3" id="KW-0808">Transferase</keyword>
<proteinExistence type="predicted"/>
<evidence type="ECO:0000313" key="12">
    <source>
        <dbReference type="Proteomes" id="UP000297245"/>
    </source>
</evidence>
<dbReference type="GO" id="GO:0005634">
    <property type="term" value="C:nucleus"/>
    <property type="evidence" value="ECO:0007669"/>
    <property type="project" value="UniProtKB-SubCell"/>
</dbReference>
<dbReference type="OrthoDB" id="3361892at2759"/>
<gene>
    <name evidence="11" type="ORF">K435DRAFT_773954</name>
</gene>
<feature type="region of interest" description="Disordered" evidence="10">
    <location>
        <begin position="288"/>
        <end position="334"/>
    </location>
</feature>
<feature type="compositionally biased region" description="Basic and acidic residues" evidence="10">
    <location>
        <begin position="528"/>
        <end position="538"/>
    </location>
</feature>
<dbReference type="EMBL" id="ML179050">
    <property type="protein sequence ID" value="THV05230.1"/>
    <property type="molecule type" value="Genomic_DNA"/>
</dbReference>
<accession>A0A4S8MQA6</accession>
<feature type="region of interest" description="Disordered" evidence="10">
    <location>
        <begin position="570"/>
        <end position="605"/>
    </location>
</feature>
<feature type="compositionally biased region" description="Polar residues" evidence="10">
    <location>
        <begin position="492"/>
        <end position="502"/>
    </location>
</feature>
<comment type="catalytic activity">
    <reaction evidence="9">
        <text>L-lysyl-[histone] + acetyl-CoA = N(6)-acetyl-L-lysyl-[histone] + CoA + H(+)</text>
        <dbReference type="Rhea" id="RHEA:21992"/>
        <dbReference type="Rhea" id="RHEA-COMP:9845"/>
        <dbReference type="Rhea" id="RHEA-COMP:11338"/>
        <dbReference type="ChEBI" id="CHEBI:15378"/>
        <dbReference type="ChEBI" id="CHEBI:29969"/>
        <dbReference type="ChEBI" id="CHEBI:57287"/>
        <dbReference type="ChEBI" id="CHEBI:57288"/>
        <dbReference type="ChEBI" id="CHEBI:61930"/>
        <dbReference type="EC" id="2.3.1.48"/>
    </reaction>
    <physiologicalReaction direction="left-to-right" evidence="9">
        <dbReference type="Rhea" id="RHEA:21993"/>
    </physiologicalReaction>
</comment>
<keyword evidence="7" id="KW-0804">Transcription</keyword>
<dbReference type="SMART" id="SM01250">
    <property type="entry name" value="KAT11"/>
    <property type="match status" value="1"/>
</dbReference>
<feature type="region of interest" description="Disordered" evidence="10">
    <location>
        <begin position="247"/>
        <end position="269"/>
    </location>
</feature>
<dbReference type="InterPro" id="IPR051236">
    <property type="entry name" value="HAT_RTT109-like"/>
</dbReference>
<evidence type="ECO:0000256" key="8">
    <source>
        <dbReference type="ARBA" id="ARBA00023242"/>
    </source>
</evidence>
<comment type="subcellular location">
    <subcellularLocation>
        <location evidence="1">Nucleus</location>
    </subcellularLocation>
</comment>
<feature type="compositionally biased region" description="Basic and acidic residues" evidence="10">
    <location>
        <begin position="358"/>
        <end position="369"/>
    </location>
</feature>
<evidence type="ECO:0000256" key="9">
    <source>
        <dbReference type="ARBA" id="ARBA00048940"/>
    </source>
</evidence>
<dbReference type="Pfam" id="PF08214">
    <property type="entry name" value="HAT_KAT11"/>
    <property type="match status" value="1"/>
</dbReference>
<evidence type="ECO:0000256" key="1">
    <source>
        <dbReference type="ARBA" id="ARBA00004123"/>
    </source>
</evidence>
<dbReference type="GO" id="GO:0006355">
    <property type="term" value="P:regulation of DNA-templated transcription"/>
    <property type="evidence" value="ECO:0007669"/>
    <property type="project" value="InterPro"/>
</dbReference>
<sequence length="605" mass="65813">MSVIFLRDALLNDLKTLPGTREFHVHVLVSSPRKHSTLFQYARPRCRTYLQDILVLLSEQSTPDSPRILVTVIEACVYNIPATSCAILYVSKVDSTGQASSPSPTATLVKSFLTYHADPATRPVSADHFWIHVFARAQNQYLFPNSADYAGKHPLSDVKLCGWWKRVLTDTAKRLEERIASHSNSNGDIGKALIKLFYVLPGYSQLEAEYSLKHVSTTTSTSSSTSSMSHAHQTSWTYGHPYSQSEIPLACPRDSSDPEGSLRNLGNYIPSFDDDPKSRFLDEIAYTTESGEGIKSPPRKRSRTASAAPKFRSQTQSRTQSNGEGSEKVLVPCVDDDPGAVAGVGGVGGISTIGGADDDAKNDSKKDDPPQGELGKVTPDEFWERMSFRQECVAGAVTGFFTLGMTVLRENNNKEDNDGDGNTPLKSSVSPLAPQPGQVSSKVNKRVITSLMTGVEFSTRERAVRATEIVEGTIRGLCEGISTIPAPIIQASQTRRVSIPSSSEDRKTPERESSSSLLVPLPPRTPPPRREHDGKRVIPDVSPNPFPEPETSLETYNSYIYGSVCVSNPISSSGAQKGGSDGQTGEKTAPHVTVLTARKKKKRAD</sequence>
<keyword evidence="12" id="KW-1185">Reference proteome</keyword>
<feature type="compositionally biased region" description="Polar residues" evidence="10">
    <location>
        <begin position="312"/>
        <end position="324"/>
    </location>
</feature>
<name>A0A4S8MQA6_DENBC</name>
<evidence type="ECO:0000256" key="10">
    <source>
        <dbReference type="SAM" id="MobiDB-lite"/>
    </source>
</evidence>
<dbReference type="InterPro" id="IPR016849">
    <property type="entry name" value="Rtt109"/>
</dbReference>
<organism evidence="11 12">
    <name type="scientific">Dendrothele bispora (strain CBS 962.96)</name>
    <dbReference type="NCBI Taxonomy" id="1314807"/>
    <lineage>
        <taxon>Eukaryota</taxon>
        <taxon>Fungi</taxon>
        <taxon>Dikarya</taxon>
        <taxon>Basidiomycota</taxon>
        <taxon>Agaricomycotina</taxon>
        <taxon>Agaricomycetes</taxon>
        <taxon>Agaricomycetidae</taxon>
        <taxon>Agaricales</taxon>
        <taxon>Agaricales incertae sedis</taxon>
        <taxon>Dendrothele</taxon>
    </lineage>
</organism>
<evidence type="ECO:0000256" key="3">
    <source>
        <dbReference type="ARBA" id="ARBA00022679"/>
    </source>
</evidence>
<evidence type="ECO:0000256" key="5">
    <source>
        <dbReference type="ARBA" id="ARBA00022990"/>
    </source>
</evidence>
<dbReference type="GO" id="GO:0032931">
    <property type="term" value="F:histone H3K56 acetyltransferase activity"/>
    <property type="evidence" value="ECO:0007669"/>
    <property type="project" value="TreeGrafter"/>
</dbReference>
<dbReference type="PANTHER" id="PTHR31571">
    <property type="entry name" value="ALTERED INHERITANCE OF MITOCHONDRIA PROTEIN 6"/>
    <property type="match status" value="1"/>
</dbReference>
<evidence type="ECO:0000256" key="2">
    <source>
        <dbReference type="ARBA" id="ARBA00013184"/>
    </source>
</evidence>
<dbReference type="PANTHER" id="PTHR31571:SF2">
    <property type="entry name" value="HISTONE ACETYLTRANSFERASE RTT109"/>
    <property type="match status" value="1"/>
</dbReference>
<protein>
    <recommendedName>
        <fullName evidence="2">histone acetyltransferase</fullName>
        <ecNumber evidence="2">2.3.1.48</ecNumber>
    </recommendedName>
</protein>
<keyword evidence="6" id="KW-0805">Transcription regulation</keyword>
<feature type="region of interest" description="Disordered" evidence="10">
    <location>
        <begin position="411"/>
        <end position="441"/>
    </location>
</feature>
<dbReference type="GO" id="GO:0006974">
    <property type="term" value="P:DNA damage response"/>
    <property type="evidence" value="ECO:0007669"/>
    <property type="project" value="UniProtKB-KW"/>
</dbReference>
<evidence type="ECO:0000313" key="11">
    <source>
        <dbReference type="EMBL" id="THV05230.1"/>
    </source>
</evidence>
<feature type="region of interest" description="Disordered" evidence="10">
    <location>
        <begin position="353"/>
        <end position="377"/>
    </location>
</feature>
<keyword evidence="5" id="KW-0007">Acetylation</keyword>
<feature type="compositionally biased region" description="Basic and acidic residues" evidence="10">
    <location>
        <begin position="503"/>
        <end position="513"/>
    </location>
</feature>